<dbReference type="Pfam" id="PF06580">
    <property type="entry name" value="His_kinase"/>
    <property type="match status" value="1"/>
</dbReference>
<feature type="domain" description="Signal transduction histidine kinase internal region" evidence="3">
    <location>
        <begin position="396"/>
        <end position="472"/>
    </location>
</feature>
<dbReference type="GO" id="GO:0016020">
    <property type="term" value="C:membrane"/>
    <property type="evidence" value="ECO:0007669"/>
    <property type="project" value="InterPro"/>
</dbReference>
<sequence>MKKKGKEFLIDLDKYLHVRKQLETGSVWKNVLAAFLLLVILPTGIMLSWYYHKSADAVEQEMAETVFKTVEQAAQHIDLRLNSVKEISDSIFMNTMFNQALTQSGEQGISAQVAEQAELIRNIEVFQRREDIQRIRIYYKTPNFYTGEHVNFFAYADLEQEPWLGQMEENNGAVTWIGAREQAYSDGTEETVLTCARLMKNSSNINEVTGALLIDVKYENLFQVLEESRVSEQELLFLYHEDAPWMLEEALAGEEAARSKLLTMEEGISREDGKYYMMKQMEDSGWRVGVILPEKAVMAKGRHSNQFFSVIFLAMLFLLFMLVFFGVFGYLVMRVSWRIKRIVQKLEREGIETIGSQSTGEKSEVSLLENHIDVMIAKAKDLMQEAFAARLEKQEAELRSLQAQINPHFLYNTLDNISWMAVRANAPDICDMIQTLSQYFRLSLSGGKDIVTVENELELARVYLEIQNSRFRGILEYHIEVPETMRSCYIPKLTLQPLLENAVIHGLQPKPDKQWELRIWGEEKEDGFFFYVQDNGVGMPEETAAVLPLQSPASEGRHGYGVYNVNKRLQLYCGEKYGLKIRSWPGKGTCVCVAFARMEKETPAG</sequence>
<name>A0A9D5M643_9FIRM</name>
<dbReference type="RefSeq" id="WP_226392737.1">
    <property type="nucleotide sequence ID" value="NZ_JADCKB010000012.1"/>
</dbReference>
<keyword evidence="1" id="KW-0812">Transmembrane</keyword>
<evidence type="ECO:0000259" key="3">
    <source>
        <dbReference type="Pfam" id="PF06580"/>
    </source>
</evidence>
<dbReference type="AlphaFoldDB" id="A0A9D5M643"/>
<proteinExistence type="predicted"/>
<dbReference type="Gene3D" id="3.30.565.10">
    <property type="entry name" value="Histidine kinase-like ATPase, C-terminal domain"/>
    <property type="match status" value="1"/>
</dbReference>
<accession>A0A9D5M643</accession>
<evidence type="ECO:0000256" key="1">
    <source>
        <dbReference type="SAM" id="Phobius"/>
    </source>
</evidence>
<feature type="transmembrane region" description="Helical" evidence="1">
    <location>
        <begin position="27"/>
        <end position="51"/>
    </location>
</feature>
<evidence type="ECO:0000259" key="2">
    <source>
        <dbReference type="Pfam" id="PF02518"/>
    </source>
</evidence>
<dbReference type="EMBL" id="JADCKB010000012">
    <property type="protein sequence ID" value="MBE5040187.1"/>
    <property type="molecule type" value="Genomic_DNA"/>
</dbReference>
<protein>
    <submittedName>
        <fullName evidence="4">Sensor histidine kinase</fullName>
    </submittedName>
</protein>
<dbReference type="Pfam" id="PF02518">
    <property type="entry name" value="HATPase_c"/>
    <property type="match status" value="1"/>
</dbReference>
<evidence type="ECO:0000313" key="4">
    <source>
        <dbReference type="EMBL" id="MBE5040187.1"/>
    </source>
</evidence>
<dbReference type="GO" id="GO:0000155">
    <property type="term" value="F:phosphorelay sensor kinase activity"/>
    <property type="evidence" value="ECO:0007669"/>
    <property type="project" value="InterPro"/>
</dbReference>
<keyword evidence="1" id="KW-0472">Membrane</keyword>
<comment type="caution">
    <text evidence="4">The sequence shown here is derived from an EMBL/GenBank/DDBJ whole genome shotgun (WGS) entry which is preliminary data.</text>
</comment>
<keyword evidence="5" id="KW-1185">Reference proteome</keyword>
<dbReference type="InterPro" id="IPR050640">
    <property type="entry name" value="Bact_2-comp_sensor_kinase"/>
</dbReference>
<gene>
    <name evidence="4" type="ORF">INF28_06905</name>
</gene>
<keyword evidence="4" id="KW-0418">Kinase</keyword>
<feature type="domain" description="Histidine kinase/HSP90-like ATPase" evidence="2">
    <location>
        <begin position="494"/>
        <end position="594"/>
    </location>
</feature>
<feature type="transmembrane region" description="Helical" evidence="1">
    <location>
        <begin position="307"/>
        <end position="332"/>
    </location>
</feature>
<keyword evidence="4" id="KW-0808">Transferase</keyword>
<dbReference type="PANTHER" id="PTHR34220:SF7">
    <property type="entry name" value="SENSOR HISTIDINE KINASE YPDA"/>
    <property type="match status" value="1"/>
</dbReference>
<dbReference type="InterPro" id="IPR036890">
    <property type="entry name" value="HATPase_C_sf"/>
</dbReference>
<evidence type="ECO:0000313" key="5">
    <source>
        <dbReference type="Proteomes" id="UP000806542"/>
    </source>
</evidence>
<dbReference type="SUPFAM" id="SSF55874">
    <property type="entry name" value="ATPase domain of HSP90 chaperone/DNA topoisomerase II/histidine kinase"/>
    <property type="match status" value="1"/>
</dbReference>
<dbReference type="InterPro" id="IPR010559">
    <property type="entry name" value="Sig_transdc_His_kin_internal"/>
</dbReference>
<dbReference type="Proteomes" id="UP000806542">
    <property type="component" value="Unassembled WGS sequence"/>
</dbReference>
<organism evidence="4 5">
    <name type="scientific">Ructibacterium gallinarum</name>
    <dbReference type="NCBI Taxonomy" id="2779355"/>
    <lineage>
        <taxon>Bacteria</taxon>
        <taxon>Bacillati</taxon>
        <taxon>Bacillota</taxon>
        <taxon>Clostridia</taxon>
        <taxon>Eubacteriales</taxon>
        <taxon>Oscillospiraceae</taxon>
        <taxon>Ructibacterium</taxon>
    </lineage>
</organism>
<reference evidence="4" key="1">
    <citation type="submission" date="2020-10" db="EMBL/GenBank/DDBJ databases">
        <title>ChiBAC.</title>
        <authorList>
            <person name="Zenner C."/>
            <person name="Hitch T.C.A."/>
            <person name="Clavel T."/>
        </authorList>
    </citation>
    <scope>NUCLEOTIDE SEQUENCE</scope>
    <source>
        <strain evidence="4">DSM 107454</strain>
    </source>
</reference>
<dbReference type="InterPro" id="IPR003594">
    <property type="entry name" value="HATPase_dom"/>
</dbReference>
<dbReference type="PANTHER" id="PTHR34220">
    <property type="entry name" value="SENSOR HISTIDINE KINASE YPDA"/>
    <property type="match status" value="1"/>
</dbReference>
<keyword evidence="1" id="KW-1133">Transmembrane helix</keyword>